<proteinExistence type="predicted"/>
<dbReference type="KEGG" id="ffu:CLAFUR5_05818"/>
<organism evidence="1 2">
    <name type="scientific">Passalora fulva</name>
    <name type="common">Tomato leaf mold</name>
    <name type="synonym">Cladosporium fulvum</name>
    <dbReference type="NCBI Taxonomy" id="5499"/>
    <lineage>
        <taxon>Eukaryota</taxon>
        <taxon>Fungi</taxon>
        <taxon>Dikarya</taxon>
        <taxon>Ascomycota</taxon>
        <taxon>Pezizomycotina</taxon>
        <taxon>Dothideomycetes</taxon>
        <taxon>Dothideomycetidae</taxon>
        <taxon>Mycosphaerellales</taxon>
        <taxon>Mycosphaerellaceae</taxon>
        <taxon>Fulvia</taxon>
    </lineage>
</organism>
<dbReference type="Proteomes" id="UP000756132">
    <property type="component" value="Chromosome 5"/>
</dbReference>
<accession>A0A9Q8P9E7</accession>
<dbReference type="EMBL" id="CP090167">
    <property type="protein sequence ID" value="UJO18179.1"/>
    <property type="molecule type" value="Genomic_DNA"/>
</dbReference>
<evidence type="ECO:0000313" key="2">
    <source>
        <dbReference type="Proteomes" id="UP000756132"/>
    </source>
</evidence>
<dbReference type="AlphaFoldDB" id="A0A9Q8P9E7"/>
<reference evidence="1" key="2">
    <citation type="journal article" date="2022" name="Microb. Genom.">
        <title>A chromosome-scale genome assembly of the tomato pathogen Cladosporium fulvum reveals a compartmentalized genome architecture and the presence of a dispensable chromosome.</title>
        <authorList>
            <person name="Zaccaron A.Z."/>
            <person name="Chen L.H."/>
            <person name="Samaras A."/>
            <person name="Stergiopoulos I."/>
        </authorList>
    </citation>
    <scope>NUCLEOTIDE SEQUENCE</scope>
    <source>
        <strain evidence="1">Race5_Kim</strain>
    </source>
</reference>
<dbReference type="OrthoDB" id="4491423at2759"/>
<dbReference type="GeneID" id="71985696"/>
<name>A0A9Q8P9E7_PASFU</name>
<reference evidence="1" key="1">
    <citation type="submission" date="2021-12" db="EMBL/GenBank/DDBJ databases">
        <authorList>
            <person name="Zaccaron A."/>
            <person name="Stergiopoulos I."/>
        </authorList>
    </citation>
    <scope>NUCLEOTIDE SEQUENCE</scope>
    <source>
        <strain evidence="1">Race5_Kim</strain>
    </source>
</reference>
<dbReference type="RefSeq" id="XP_047762545.1">
    <property type="nucleotide sequence ID" value="XM_047904966.1"/>
</dbReference>
<keyword evidence="2" id="KW-1185">Reference proteome</keyword>
<sequence length="106" mass="11496">MFDEGAMMTIRWTTDFPSVNLCIIANQSYNSPRMLASGYVPQTLDWEAECYINCSIPFMLRAVDAEGTPEKLAGGGFTSRQFWIKPPVVSSSTSASTPNSAASSTS</sequence>
<gene>
    <name evidence="1" type="ORF">CLAFUR5_05818</name>
</gene>
<evidence type="ECO:0000313" key="1">
    <source>
        <dbReference type="EMBL" id="UJO18179.1"/>
    </source>
</evidence>
<protein>
    <submittedName>
        <fullName evidence="1">Uncharacterized protein</fullName>
    </submittedName>
</protein>